<dbReference type="Pfam" id="PF00692">
    <property type="entry name" value="dUTPase"/>
    <property type="match status" value="1"/>
</dbReference>
<dbReference type="InterPro" id="IPR029054">
    <property type="entry name" value="dUTPase-like"/>
</dbReference>
<comment type="similarity">
    <text evidence="1">Belongs to the dUTPase family.</text>
</comment>
<dbReference type="GO" id="GO:0004170">
    <property type="term" value="F:dUTP diphosphatase activity"/>
    <property type="evidence" value="ECO:0007669"/>
    <property type="project" value="UniProtKB-EC"/>
</dbReference>
<dbReference type="EC" id="3.6.1.23" evidence="2"/>
<dbReference type="PANTHER" id="PTHR11241">
    <property type="entry name" value="DEOXYURIDINE 5'-TRIPHOSPHATE NUCLEOTIDOHYDROLASE"/>
    <property type="match status" value="1"/>
</dbReference>
<dbReference type="GO" id="GO:0006226">
    <property type="term" value="P:dUMP biosynthetic process"/>
    <property type="evidence" value="ECO:0007669"/>
    <property type="project" value="InterPro"/>
</dbReference>
<dbReference type="InterPro" id="IPR008181">
    <property type="entry name" value="dUTPase"/>
</dbReference>
<gene>
    <name evidence="7" type="ORF">FKY71_04635</name>
</gene>
<evidence type="ECO:0000256" key="5">
    <source>
        <dbReference type="ARBA" id="ARBA00047686"/>
    </source>
</evidence>
<dbReference type="GO" id="GO:0046081">
    <property type="term" value="P:dUTP catabolic process"/>
    <property type="evidence" value="ECO:0007669"/>
    <property type="project" value="InterPro"/>
</dbReference>
<dbReference type="NCBIfam" id="NF001862">
    <property type="entry name" value="PRK00601.1"/>
    <property type="match status" value="1"/>
</dbReference>
<dbReference type="Gene3D" id="2.70.40.10">
    <property type="match status" value="1"/>
</dbReference>
<protein>
    <recommendedName>
        <fullName evidence="2">dUTP diphosphatase</fullName>
        <ecNumber evidence="2">3.6.1.23</ecNumber>
    </recommendedName>
</protein>
<feature type="domain" description="dUTPase-like" evidence="6">
    <location>
        <begin position="6"/>
        <end position="135"/>
    </location>
</feature>
<evidence type="ECO:0000256" key="1">
    <source>
        <dbReference type="ARBA" id="ARBA00006581"/>
    </source>
</evidence>
<comment type="catalytic activity">
    <reaction evidence="5">
        <text>dUTP + H2O = dUMP + diphosphate + H(+)</text>
        <dbReference type="Rhea" id="RHEA:10248"/>
        <dbReference type="ChEBI" id="CHEBI:15377"/>
        <dbReference type="ChEBI" id="CHEBI:15378"/>
        <dbReference type="ChEBI" id="CHEBI:33019"/>
        <dbReference type="ChEBI" id="CHEBI:61555"/>
        <dbReference type="ChEBI" id="CHEBI:246422"/>
        <dbReference type="EC" id="3.6.1.23"/>
    </reaction>
</comment>
<dbReference type="InterPro" id="IPR036157">
    <property type="entry name" value="dUTPase-like_sf"/>
</dbReference>
<dbReference type="InterPro" id="IPR033704">
    <property type="entry name" value="dUTPase_trimeric"/>
</dbReference>
<evidence type="ECO:0000256" key="4">
    <source>
        <dbReference type="ARBA" id="ARBA00023080"/>
    </source>
</evidence>
<organism evidence="7 8">
    <name type="scientific">Spiribacter salinus</name>
    <dbReference type="NCBI Taxonomy" id="1335746"/>
    <lineage>
        <taxon>Bacteria</taxon>
        <taxon>Pseudomonadati</taxon>
        <taxon>Pseudomonadota</taxon>
        <taxon>Gammaproteobacteria</taxon>
        <taxon>Chromatiales</taxon>
        <taxon>Ectothiorhodospiraceae</taxon>
        <taxon>Spiribacter</taxon>
    </lineage>
</organism>
<evidence type="ECO:0000256" key="2">
    <source>
        <dbReference type="ARBA" id="ARBA00012379"/>
    </source>
</evidence>
<dbReference type="EMBL" id="VIFK01000020">
    <property type="protein sequence ID" value="TQF00218.1"/>
    <property type="molecule type" value="Genomic_DNA"/>
</dbReference>
<dbReference type="GO" id="GO:0000287">
    <property type="term" value="F:magnesium ion binding"/>
    <property type="evidence" value="ECO:0007669"/>
    <property type="project" value="InterPro"/>
</dbReference>
<name>A0A540VTX9_9GAMM</name>
<evidence type="ECO:0000259" key="6">
    <source>
        <dbReference type="Pfam" id="PF00692"/>
    </source>
</evidence>
<dbReference type="CDD" id="cd07557">
    <property type="entry name" value="trimeric_dUTPase"/>
    <property type="match status" value="1"/>
</dbReference>
<accession>A0A540VTX9</accession>
<comment type="caution">
    <text evidence="7">The sequence shown here is derived from an EMBL/GenBank/DDBJ whole genome shotgun (WGS) entry which is preliminary data.</text>
</comment>
<dbReference type="Proteomes" id="UP000315400">
    <property type="component" value="Unassembled WGS sequence"/>
</dbReference>
<reference evidence="7 8" key="1">
    <citation type="submission" date="2019-06" db="EMBL/GenBank/DDBJ databases">
        <title>Metagenome assembled Genome of Spiribacter salinus SL48-SHIP from the microbial mat of Salt Lake 48 (Novosibirsk region, Russia).</title>
        <authorList>
            <person name="Shipova A."/>
            <person name="Rozanov A.S."/>
            <person name="Bryanskaya A.V."/>
            <person name="Peltek S.E."/>
        </authorList>
    </citation>
    <scope>NUCLEOTIDE SEQUENCE [LARGE SCALE GENOMIC DNA]</scope>
    <source>
        <strain evidence="7">SL48-SHIP-2</strain>
    </source>
</reference>
<sequence>MRGGLSAPKRATDGAAGFDLRAAKLAHLEPEDWILMPTGFAWRFPPRCAGLICPRSGVALRHGLTVLNAPGVIDADFEGEVCVLLVNHGAYPVDIERGDRIAQLVVVPAIGGEATVVERVTAGSARGAAGFGSTGVA</sequence>
<evidence type="ECO:0000256" key="3">
    <source>
        <dbReference type="ARBA" id="ARBA00022801"/>
    </source>
</evidence>
<dbReference type="NCBIfam" id="TIGR00576">
    <property type="entry name" value="dut"/>
    <property type="match status" value="1"/>
</dbReference>
<keyword evidence="4" id="KW-0546">Nucleotide metabolism</keyword>
<dbReference type="PANTHER" id="PTHR11241:SF0">
    <property type="entry name" value="DEOXYURIDINE 5'-TRIPHOSPHATE NUCLEOTIDOHYDROLASE"/>
    <property type="match status" value="1"/>
</dbReference>
<dbReference type="SUPFAM" id="SSF51283">
    <property type="entry name" value="dUTPase-like"/>
    <property type="match status" value="1"/>
</dbReference>
<proteinExistence type="inferred from homology"/>
<evidence type="ECO:0000313" key="7">
    <source>
        <dbReference type="EMBL" id="TQF00218.1"/>
    </source>
</evidence>
<keyword evidence="3 7" id="KW-0378">Hydrolase</keyword>
<dbReference type="AlphaFoldDB" id="A0A540VTX9"/>
<evidence type="ECO:0000313" key="8">
    <source>
        <dbReference type="Proteomes" id="UP000315400"/>
    </source>
</evidence>